<reference evidence="5" key="1">
    <citation type="journal article" date="2019" name="Int. J. Syst. Evol. Microbiol.">
        <title>The Global Catalogue of Microorganisms (GCM) 10K type strain sequencing project: providing services to taxonomists for standard genome sequencing and annotation.</title>
        <authorList>
            <consortium name="The Broad Institute Genomics Platform"/>
            <consortium name="The Broad Institute Genome Sequencing Center for Infectious Disease"/>
            <person name="Wu L."/>
            <person name="Ma J."/>
        </authorList>
    </citation>
    <scope>NUCLEOTIDE SEQUENCE [LARGE SCALE GENOMIC DNA]</scope>
    <source>
        <strain evidence="5">JCM 16898</strain>
    </source>
</reference>
<evidence type="ECO:0000313" key="4">
    <source>
        <dbReference type="EMBL" id="GAA3523196.1"/>
    </source>
</evidence>
<protein>
    <submittedName>
        <fullName evidence="4">ABC transporter ATP-binding protein</fullName>
    </submittedName>
</protein>
<proteinExistence type="predicted"/>
<dbReference type="Pfam" id="PF00005">
    <property type="entry name" value="ABC_tran"/>
    <property type="match status" value="2"/>
</dbReference>
<dbReference type="InterPro" id="IPR003593">
    <property type="entry name" value="AAA+_ATPase"/>
</dbReference>
<gene>
    <name evidence="4" type="ORF">GCM10022222_01450</name>
</gene>
<dbReference type="Gene3D" id="3.40.50.300">
    <property type="entry name" value="P-loop containing nucleotide triphosphate hydrolases"/>
    <property type="match status" value="2"/>
</dbReference>
<dbReference type="PROSITE" id="PS50893">
    <property type="entry name" value="ABC_TRANSPORTER_2"/>
    <property type="match status" value="2"/>
</dbReference>
<dbReference type="SMART" id="SM00382">
    <property type="entry name" value="AAA"/>
    <property type="match status" value="2"/>
</dbReference>
<dbReference type="EMBL" id="BAAAZN010000001">
    <property type="protein sequence ID" value="GAA3523196.1"/>
    <property type="molecule type" value="Genomic_DNA"/>
</dbReference>
<dbReference type="SUPFAM" id="SSF52540">
    <property type="entry name" value="P-loop containing nucleoside triphosphate hydrolases"/>
    <property type="match status" value="2"/>
</dbReference>
<dbReference type="GO" id="GO:0005524">
    <property type="term" value="F:ATP binding"/>
    <property type="evidence" value="ECO:0007669"/>
    <property type="project" value="UniProtKB-KW"/>
</dbReference>
<dbReference type="InterPro" id="IPR003439">
    <property type="entry name" value="ABC_transporter-like_ATP-bd"/>
</dbReference>
<feature type="domain" description="ABC transporter" evidence="3">
    <location>
        <begin position="228"/>
        <end position="441"/>
    </location>
</feature>
<name>A0ABP6UY30_9PSEU</name>
<keyword evidence="1" id="KW-0547">Nucleotide-binding</keyword>
<dbReference type="InterPro" id="IPR027417">
    <property type="entry name" value="P-loop_NTPase"/>
</dbReference>
<dbReference type="PANTHER" id="PTHR24220">
    <property type="entry name" value="IMPORT ATP-BINDING PROTEIN"/>
    <property type="match status" value="1"/>
</dbReference>
<accession>A0ABP6UY30</accession>
<sequence length="442" mass="46106">MTDLVLKGVHAQAGGTPILDDLSLRLAPGRILVVLGASGAGKTTLGLAAAGGCRPGVRLSGTIDGPAAAHLPQHPAAVLDPARRCGAVLTELAGIEHPHRAARRAAAEAALLAAGLDAVHGRRFPHQLSGGQQQRMALAMALATGRRFLVLDEPTTGLHPQSRAALVDRLRALAVGGIGQLVLTHDRVLARAVADETFTLEAGKLVPAMATDDTLPPRTVRAAATTFLEFRDVTVHRGQNTVLSDVAFSIDEGSRTALIGPSGAGKTTLARTIAGLVRPAHGAVLLDGLPLPPAHRRTTAQLRAVQYVHQDAAASFAEHRPVLTQVATTAVRLRGLTRGAATVEAADILRRMGIPDAHRLPGTLSGGQIRRCALARALLARPRLLIVDELTAGLDPATRTTVLTLLDAEPPALLLIGHDHPELEAATDRTLVLDGGRLTELE</sequence>
<keyword evidence="5" id="KW-1185">Reference proteome</keyword>
<feature type="domain" description="ABC transporter" evidence="3">
    <location>
        <begin position="4"/>
        <end position="227"/>
    </location>
</feature>
<evidence type="ECO:0000313" key="5">
    <source>
        <dbReference type="Proteomes" id="UP001500689"/>
    </source>
</evidence>
<evidence type="ECO:0000256" key="2">
    <source>
        <dbReference type="ARBA" id="ARBA00022840"/>
    </source>
</evidence>
<organism evidence="4 5">
    <name type="scientific">Amycolatopsis ultiminotia</name>
    <dbReference type="NCBI Taxonomy" id="543629"/>
    <lineage>
        <taxon>Bacteria</taxon>
        <taxon>Bacillati</taxon>
        <taxon>Actinomycetota</taxon>
        <taxon>Actinomycetes</taxon>
        <taxon>Pseudonocardiales</taxon>
        <taxon>Pseudonocardiaceae</taxon>
        <taxon>Amycolatopsis</taxon>
    </lineage>
</organism>
<dbReference type="PANTHER" id="PTHR24220:SF684">
    <property type="entry name" value="FE(3+) IONS IMPORT ATP-BINDING PROTEIN FBPC"/>
    <property type="match status" value="1"/>
</dbReference>
<evidence type="ECO:0000256" key="1">
    <source>
        <dbReference type="ARBA" id="ARBA00022741"/>
    </source>
</evidence>
<dbReference type="RefSeq" id="WP_344854241.1">
    <property type="nucleotide sequence ID" value="NZ_BAAAZN010000001.1"/>
</dbReference>
<dbReference type="InterPro" id="IPR017871">
    <property type="entry name" value="ABC_transporter-like_CS"/>
</dbReference>
<dbReference type="InterPro" id="IPR015854">
    <property type="entry name" value="ABC_transpr_LolD-like"/>
</dbReference>
<dbReference type="PROSITE" id="PS00211">
    <property type="entry name" value="ABC_TRANSPORTER_1"/>
    <property type="match status" value="1"/>
</dbReference>
<evidence type="ECO:0000259" key="3">
    <source>
        <dbReference type="PROSITE" id="PS50893"/>
    </source>
</evidence>
<keyword evidence="2 4" id="KW-0067">ATP-binding</keyword>
<comment type="caution">
    <text evidence="4">The sequence shown here is derived from an EMBL/GenBank/DDBJ whole genome shotgun (WGS) entry which is preliminary data.</text>
</comment>
<dbReference type="Proteomes" id="UP001500689">
    <property type="component" value="Unassembled WGS sequence"/>
</dbReference>